<dbReference type="Pfam" id="PF01734">
    <property type="entry name" value="Patatin"/>
    <property type="match status" value="1"/>
</dbReference>
<dbReference type="PANTHER" id="PTHR14226">
    <property type="entry name" value="NEUROPATHY TARGET ESTERASE/SWISS CHEESE D.MELANOGASTER"/>
    <property type="match status" value="1"/>
</dbReference>
<dbReference type="InterPro" id="IPR050301">
    <property type="entry name" value="NTE"/>
</dbReference>
<keyword evidence="2" id="KW-0442">Lipid degradation</keyword>
<proteinExistence type="predicted"/>
<evidence type="ECO:0000256" key="3">
    <source>
        <dbReference type="ARBA" id="ARBA00023098"/>
    </source>
</evidence>
<dbReference type="AlphaFoldDB" id="A0A3B0TRQ3"/>
<keyword evidence="1" id="KW-0378">Hydrolase</keyword>
<organism evidence="5">
    <name type="scientific">hydrothermal vent metagenome</name>
    <dbReference type="NCBI Taxonomy" id="652676"/>
    <lineage>
        <taxon>unclassified sequences</taxon>
        <taxon>metagenomes</taxon>
        <taxon>ecological metagenomes</taxon>
    </lineage>
</organism>
<dbReference type="PROSITE" id="PS51635">
    <property type="entry name" value="PNPLA"/>
    <property type="match status" value="1"/>
</dbReference>
<dbReference type="CDD" id="cd07205">
    <property type="entry name" value="Pat_PNPLA6_PNPLA7_NTE1_like"/>
    <property type="match status" value="1"/>
</dbReference>
<feature type="domain" description="PNPLA" evidence="4">
    <location>
        <begin position="36"/>
        <end position="232"/>
    </location>
</feature>
<reference evidence="5" key="1">
    <citation type="submission" date="2018-06" db="EMBL/GenBank/DDBJ databases">
        <authorList>
            <person name="Zhirakovskaya E."/>
        </authorList>
    </citation>
    <scope>NUCLEOTIDE SEQUENCE</scope>
</reference>
<dbReference type="GO" id="GO:0016787">
    <property type="term" value="F:hydrolase activity"/>
    <property type="evidence" value="ECO:0007669"/>
    <property type="project" value="UniProtKB-KW"/>
</dbReference>
<name>A0A3B0TRQ3_9ZZZZ</name>
<protein>
    <submittedName>
        <fullName evidence="5">Putative patatin-like phospholipase</fullName>
    </submittedName>
</protein>
<sequence>MAQESYIYRFAMKKVSLILLTIFICSFFASAQKVGLVLSGGGAKGFAHIGVIRVLEENNIPIDYIAGTSIGAIVGALYAAGYSTDEMEELFKSESFYSWSTGKILEEYRYYFKKQEDDPGWLELSLKKKDDKLKILLPTNLIPVEQMDFAFMELLASTNAVSKNNFDSLFVPFRCVATDVYANREVVLKDGDLGEAVRASMTIPLYFKPIYINGTLLFDGGILNNFPTDVMKEAFHPDVIIGHKVVDEYKHPEPDDLLELITNIVMQPTNYKIDADDGILLETRLSNVGLFDFNKIESTLNAGIKTANTYIDSIKQLVQRRVPKEVVDKRRKEFNDKKPELLFQNFQVEGVSDPAQRRFIIQSIKHKSNIINLDNFRKEYYKLATDKQIQSLRPIAMYNYETGYFDVHLKITPQNKMEIKFGGNVSTSPINQGFLGFDYRIFKNRAYTFTSNIYFGRFYSSFKAGGRIDFPTKVPLYLAGYSTLNRWDFYSSSTELLFEDVKPPYIIQNEYNLRFEAGVPLGVSHKLSAGVAYSNSRDEYYQTKTFGKEDEPDKTDFNAFVLSLGVESNSLNYKQYATRGLSNGISAKYISGKENNLPGTTSSAVAGSSRNHSYFLFEAYSDKYYQLGRRVTLGTAFKGVYSNKNTFSNYTSTVLAAPGFTPTPHSKSIFIENFHANKYLAGGLKGIFNFNGQFHLRLEGFCFAPVKEILPDKHLVAGYSPLSFTGVHFQGMAALVYHTVPGPISFAVNYYDKPDAKFFMTLNFGYILFNKRGF</sequence>
<dbReference type="InterPro" id="IPR002641">
    <property type="entry name" value="PNPLA_dom"/>
</dbReference>
<keyword evidence="3" id="KW-0443">Lipid metabolism</keyword>
<dbReference type="SUPFAM" id="SSF52151">
    <property type="entry name" value="FabD/lysophospholipase-like"/>
    <property type="match status" value="1"/>
</dbReference>
<evidence type="ECO:0000313" key="5">
    <source>
        <dbReference type="EMBL" id="VAW21305.1"/>
    </source>
</evidence>
<evidence type="ECO:0000256" key="1">
    <source>
        <dbReference type="ARBA" id="ARBA00022801"/>
    </source>
</evidence>
<evidence type="ECO:0000256" key="2">
    <source>
        <dbReference type="ARBA" id="ARBA00022963"/>
    </source>
</evidence>
<evidence type="ECO:0000259" key="4">
    <source>
        <dbReference type="PROSITE" id="PS51635"/>
    </source>
</evidence>
<dbReference type="GO" id="GO:0016042">
    <property type="term" value="P:lipid catabolic process"/>
    <property type="evidence" value="ECO:0007669"/>
    <property type="project" value="UniProtKB-KW"/>
</dbReference>
<accession>A0A3B0TRQ3</accession>
<dbReference type="EMBL" id="UOEP01000141">
    <property type="protein sequence ID" value="VAW21305.1"/>
    <property type="molecule type" value="Genomic_DNA"/>
</dbReference>
<dbReference type="PANTHER" id="PTHR14226:SF29">
    <property type="entry name" value="NEUROPATHY TARGET ESTERASE SWS"/>
    <property type="match status" value="1"/>
</dbReference>
<gene>
    <name evidence="5" type="ORF">MNBD_BACTEROID01-374</name>
</gene>
<dbReference type="InterPro" id="IPR016035">
    <property type="entry name" value="Acyl_Trfase/lysoPLipase"/>
</dbReference>
<dbReference type="Gene3D" id="3.40.1090.10">
    <property type="entry name" value="Cytosolic phospholipase A2 catalytic domain"/>
    <property type="match status" value="2"/>
</dbReference>